<feature type="compositionally biased region" description="Pro residues" evidence="1">
    <location>
        <begin position="410"/>
        <end position="420"/>
    </location>
</feature>
<name>A0A8H6Y1V7_9AGAR</name>
<sequence length="625" mass="66324">MATQPAIELLPSNHVVPITRPAYRFFSLSRVIEILAGTANGCLQELGYTPGLIERIKHLEEASVKLRSTNEQLYKHTEKLKLYADELKQKCLQYQSENVKLYEDNSKIINDCNGLREEIINLRAKCVVNEETRGKDVSEILAQYALLKTQYAEAVKALGLCAAQINTMAVSAAVAQPVQLSSGSREIRPTQVVPSQARRVSAPQLQTQPQPHLVNNQSMRPATLRPAAQIVGTSSQRQNSGTAVLLGWNSQHGTPPLPTPTSAGAPPVPPPGYGPYAAGVAGPSSYRPASGASMGHGTPTTTFSPTAFSPTTQMQSPADSAVGVGVGSAGPSSYRPPQWRERGTRFANDVPPDAADERPPAESAEFCIAGDGKRTSARATAPWSLALNLFIIVVQIAPAAPVPVPVPTPPPAAPAAPPPHFVTQNGDMVPQPAPPAPPEMAVDGAPDVDMQVDAPPETLQDDGAPPEPQDPGSPPEAHEALTPPLDSSGALGVTVAADPSPGVNGDGGAVARVKAEEEAPTVKMEVDEDGGDEEEDEDEEEDGNEVDYIELGPDGLRTAKDCVAAVFDPDKNFVCRFCEARHNADLLAGIQSEPPPEMPNATLEERAAHCETEHEHVWGILRRNI</sequence>
<accession>A0A8H6Y1V7</accession>
<proteinExistence type="predicted"/>
<keyword evidence="3" id="KW-1185">Reference proteome</keyword>
<organism evidence="2 3">
    <name type="scientific">Mycena venus</name>
    <dbReference type="NCBI Taxonomy" id="2733690"/>
    <lineage>
        <taxon>Eukaryota</taxon>
        <taxon>Fungi</taxon>
        <taxon>Dikarya</taxon>
        <taxon>Basidiomycota</taxon>
        <taxon>Agaricomycotina</taxon>
        <taxon>Agaricomycetes</taxon>
        <taxon>Agaricomycetidae</taxon>
        <taxon>Agaricales</taxon>
        <taxon>Marasmiineae</taxon>
        <taxon>Mycenaceae</taxon>
        <taxon>Mycena</taxon>
    </lineage>
</organism>
<dbReference type="Proteomes" id="UP000620124">
    <property type="component" value="Unassembled WGS sequence"/>
</dbReference>
<feature type="compositionally biased region" description="Polar residues" evidence="1">
    <location>
        <begin position="203"/>
        <end position="216"/>
    </location>
</feature>
<feature type="region of interest" description="Disordered" evidence="1">
    <location>
        <begin position="410"/>
        <end position="546"/>
    </location>
</feature>
<reference evidence="2" key="1">
    <citation type="submission" date="2020-05" db="EMBL/GenBank/DDBJ databases">
        <title>Mycena genomes resolve the evolution of fungal bioluminescence.</title>
        <authorList>
            <person name="Tsai I.J."/>
        </authorList>
    </citation>
    <scope>NUCLEOTIDE SEQUENCE</scope>
    <source>
        <strain evidence="2">CCC161011</strain>
    </source>
</reference>
<feature type="compositionally biased region" description="Low complexity" evidence="1">
    <location>
        <begin position="310"/>
        <end position="333"/>
    </location>
</feature>
<dbReference type="OrthoDB" id="3263403at2759"/>
<feature type="compositionally biased region" description="Acidic residues" evidence="1">
    <location>
        <begin position="526"/>
        <end position="546"/>
    </location>
</feature>
<feature type="region of interest" description="Disordered" evidence="1">
    <location>
        <begin position="310"/>
        <end position="361"/>
    </location>
</feature>
<evidence type="ECO:0000256" key="1">
    <source>
        <dbReference type="SAM" id="MobiDB-lite"/>
    </source>
</evidence>
<comment type="caution">
    <text evidence="2">The sequence shown here is derived from an EMBL/GenBank/DDBJ whole genome shotgun (WGS) entry which is preliminary data.</text>
</comment>
<dbReference type="AlphaFoldDB" id="A0A8H6Y1V7"/>
<evidence type="ECO:0000313" key="2">
    <source>
        <dbReference type="EMBL" id="KAF7352530.1"/>
    </source>
</evidence>
<feature type="region of interest" description="Disordered" evidence="1">
    <location>
        <begin position="185"/>
        <end position="216"/>
    </location>
</feature>
<dbReference type="EMBL" id="JACAZI010000009">
    <property type="protein sequence ID" value="KAF7352530.1"/>
    <property type="molecule type" value="Genomic_DNA"/>
</dbReference>
<feature type="compositionally biased region" description="Pro residues" evidence="1">
    <location>
        <begin position="465"/>
        <end position="474"/>
    </location>
</feature>
<evidence type="ECO:0000313" key="3">
    <source>
        <dbReference type="Proteomes" id="UP000620124"/>
    </source>
</evidence>
<gene>
    <name evidence="2" type="ORF">MVEN_01218000</name>
</gene>
<protein>
    <submittedName>
        <fullName evidence="2">Uncharacterized protein</fullName>
    </submittedName>
</protein>